<dbReference type="Pfam" id="PF00311">
    <property type="entry name" value="PEPcase"/>
    <property type="match status" value="1"/>
</dbReference>
<dbReference type="InterPro" id="IPR021135">
    <property type="entry name" value="PEP_COase"/>
</dbReference>
<dbReference type="GO" id="GO:0006099">
    <property type="term" value="P:tricarboxylic acid cycle"/>
    <property type="evidence" value="ECO:0007669"/>
    <property type="project" value="InterPro"/>
</dbReference>
<evidence type="ECO:0000256" key="1">
    <source>
        <dbReference type="ARBA" id="ARBA00001946"/>
    </source>
</evidence>
<evidence type="ECO:0000313" key="7">
    <source>
        <dbReference type="EMBL" id="VAW50183.1"/>
    </source>
</evidence>
<keyword evidence="5 7" id="KW-0456">Lyase</keyword>
<organism evidence="7">
    <name type="scientific">hydrothermal vent metagenome</name>
    <dbReference type="NCBI Taxonomy" id="652676"/>
    <lineage>
        <taxon>unclassified sequences</taxon>
        <taxon>metagenomes</taxon>
        <taxon>ecological metagenomes</taxon>
    </lineage>
</organism>
<dbReference type="InterPro" id="IPR015813">
    <property type="entry name" value="Pyrv/PenolPyrv_kinase-like_dom"/>
</dbReference>
<keyword evidence="7" id="KW-0670">Pyruvate</keyword>
<evidence type="ECO:0000256" key="3">
    <source>
        <dbReference type="ARBA" id="ARBA00012305"/>
    </source>
</evidence>
<comment type="cofactor">
    <cofactor evidence="1">
        <name>Mg(2+)</name>
        <dbReference type="ChEBI" id="CHEBI:18420"/>
    </cofactor>
</comment>
<dbReference type="PANTHER" id="PTHR30523">
    <property type="entry name" value="PHOSPHOENOLPYRUVATE CARBOXYLASE"/>
    <property type="match status" value="1"/>
</dbReference>
<dbReference type="PANTHER" id="PTHR30523:SF46">
    <property type="entry name" value="PHOSPHOENOLPYRUVATE CARBOXYLASE"/>
    <property type="match status" value="1"/>
</dbReference>
<dbReference type="GO" id="GO:0005829">
    <property type="term" value="C:cytosol"/>
    <property type="evidence" value="ECO:0007669"/>
    <property type="project" value="TreeGrafter"/>
</dbReference>
<dbReference type="Gene3D" id="1.20.1440.90">
    <property type="entry name" value="Phosphoenolpyruvate/pyruvate domain"/>
    <property type="match status" value="1"/>
</dbReference>
<accession>A0A3B0WCW9</accession>
<dbReference type="SUPFAM" id="SSF51621">
    <property type="entry name" value="Phosphoenolpyruvate/pyruvate domain"/>
    <property type="match status" value="1"/>
</dbReference>
<keyword evidence="6" id="KW-0120">Carbon dioxide fixation</keyword>
<gene>
    <name evidence="7" type="ORF">MNBD_GAMMA06-2192</name>
</gene>
<dbReference type="PROSITE" id="PS00393">
    <property type="entry name" value="PEPCASE_2"/>
    <property type="match status" value="1"/>
</dbReference>
<comment type="similarity">
    <text evidence="2">Belongs to the PEPCase type 1 family.</text>
</comment>
<dbReference type="InterPro" id="IPR018129">
    <property type="entry name" value="PEP_COase_Lys_AS"/>
</dbReference>
<dbReference type="GO" id="GO:0008964">
    <property type="term" value="F:phosphoenolpyruvate carboxylase activity"/>
    <property type="evidence" value="ECO:0007669"/>
    <property type="project" value="UniProtKB-EC"/>
</dbReference>
<dbReference type="EMBL" id="UOFD01000008">
    <property type="protein sequence ID" value="VAW50183.1"/>
    <property type="molecule type" value="Genomic_DNA"/>
</dbReference>
<dbReference type="GO" id="GO:0015977">
    <property type="term" value="P:carbon fixation"/>
    <property type="evidence" value="ECO:0007669"/>
    <property type="project" value="UniProtKB-KW"/>
</dbReference>
<keyword evidence="4" id="KW-0460">Magnesium</keyword>
<evidence type="ECO:0000256" key="2">
    <source>
        <dbReference type="ARBA" id="ARBA00008346"/>
    </source>
</evidence>
<dbReference type="EC" id="4.1.1.31" evidence="3"/>
<dbReference type="InterPro" id="IPR033129">
    <property type="entry name" value="PEPCASE_His_AS"/>
</dbReference>
<dbReference type="AlphaFoldDB" id="A0A3B0WCW9"/>
<sequence length="965" mass="110239">MNNTSESTLNTDDKKLAGLLNTATTDKQLRAKVKLFGNLLGNVLLSNADPKVYDAVEKLRVGFIELHKEEDVQKRARLMALIESLDEDTLTQVVRAFSTYFSLVNVAEEASQLQLRRRQIRKGDELWIGSFDSALRDFIDMGMSAERLQTLLDRLAYIPVITAHPTEAKRRSILYALRRIFLTNEKLSDTRLGKTQRQNVIAELETQIQILWRTNEVRENRPQVRDEIKNGIYYFKESLFDAVPVVYRNLETRIRDHYPTAKIKVPSFLKFGSWIGGDRDGNPNVTPETTELALRLQSRTTLQEYIRRLNTAFKHLTHSDKICTPDREFTASLNNDENLRFEVFTNNPLSYTHSPYQRKIAFMRFRIQKNLDKTRALIAANNTTEGSSDSVDLSKYNHAYISEDAFLNDLTLIYDSLCSHGDHKIADLAVKDLIRLVESFGFYLMHLDVRQESTHHTEAVAEILQQSNTYMNYDSLDEDTRIKLLSDLIQHQCEGIEFDANQLNDANKETLDVFKVIEKMHGEISPRAFGEYVISMTHQASHVLEVMLLATLVGLAGKTNGEWFCKIRISPLFETIEDLNHIESVLAKLFDDKTYKTLLSASGNLQEVMLGYSDSCKDGGILASSWQLFEAQQKAMNLADAHDIDCRLFHGRGGTIGRGGGPTHESILSQPEGTVHGQIKFTEQGEVLSNKYSNPETAVYELTLGITGLMLASRYQILPGESTATEENMAIMREIMAHGENSYRQLTDNSEGFLDYFYEATPVSEIALMNIGSRPSHRKKGDRSKTSVRAIGWVFGWAQSRQTLPAWYGIGTALQKWIGDDESEKNTRLEKLRDMYQHWPYFKALLSNTEMALYKADMRTAKEYSELCLSHNTGKRIYEMIHNEHDRTLEITLKVANMAHLLDDIPPLALSLMRRDPYLDPLNHIQIKLLKRYRDESLDNEEREKWLNPLLRSINAIAAGMRNTG</sequence>
<evidence type="ECO:0000256" key="4">
    <source>
        <dbReference type="ARBA" id="ARBA00022842"/>
    </source>
</evidence>
<dbReference type="PRINTS" id="PR00150">
    <property type="entry name" value="PEPCARBXLASE"/>
</dbReference>
<proteinExistence type="inferred from homology"/>
<name>A0A3B0WCW9_9ZZZZ</name>
<dbReference type="NCBIfam" id="NF000584">
    <property type="entry name" value="PRK00009.1"/>
    <property type="match status" value="1"/>
</dbReference>
<evidence type="ECO:0000256" key="6">
    <source>
        <dbReference type="ARBA" id="ARBA00023300"/>
    </source>
</evidence>
<reference evidence="7" key="1">
    <citation type="submission" date="2018-06" db="EMBL/GenBank/DDBJ databases">
        <authorList>
            <person name="Zhirakovskaya E."/>
        </authorList>
    </citation>
    <scope>NUCLEOTIDE SEQUENCE</scope>
</reference>
<dbReference type="HAMAP" id="MF_00595">
    <property type="entry name" value="PEPcase_type1"/>
    <property type="match status" value="1"/>
</dbReference>
<dbReference type="PROSITE" id="PS00781">
    <property type="entry name" value="PEPCASE_1"/>
    <property type="match status" value="1"/>
</dbReference>
<evidence type="ECO:0000256" key="5">
    <source>
        <dbReference type="ARBA" id="ARBA00023239"/>
    </source>
</evidence>
<protein>
    <recommendedName>
        <fullName evidence="3">phosphoenolpyruvate carboxylase</fullName>
        <ecNumber evidence="3">4.1.1.31</ecNumber>
    </recommendedName>
</protein>
<dbReference type="InterPro" id="IPR022805">
    <property type="entry name" value="PEP_COase_bac/pln-type"/>
</dbReference>